<feature type="domain" description="Fe2OG dioxygenase" evidence="7">
    <location>
        <begin position="129"/>
        <end position="227"/>
    </location>
</feature>
<evidence type="ECO:0000256" key="4">
    <source>
        <dbReference type="ARBA" id="ARBA00022964"/>
    </source>
</evidence>
<evidence type="ECO:0000256" key="2">
    <source>
        <dbReference type="ARBA" id="ARBA00022723"/>
    </source>
</evidence>
<comment type="caution">
    <text evidence="8">The sequence shown here is derived from an EMBL/GenBank/DDBJ whole genome shotgun (WGS) entry which is preliminary data.</text>
</comment>
<reference evidence="9" key="1">
    <citation type="journal article" date="2019" name="Int. J. Syst. Evol. Microbiol.">
        <title>The Global Catalogue of Microorganisms (GCM) 10K type strain sequencing project: providing services to taxonomists for standard genome sequencing and annotation.</title>
        <authorList>
            <consortium name="The Broad Institute Genomics Platform"/>
            <consortium name="The Broad Institute Genome Sequencing Center for Infectious Disease"/>
            <person name="Wu L."/>
            <person name="Ma J."/>
        </authorList>
    </citation>
    <scope>NUCLEOTIDE SEQUENCE [LARGE SCALE GENOMIC DNA]</scope>
    <source>
        <strain evidence="9">KCTC 42211</strain>
    </source>
</reference>
<dbReference type="EMBL" id="JBHRYF010000004">
    <property type="protein sequence ID" value="MFC3659918.1"/>
    <property type="molecule type" value="Genomic_DNA"/>
</dbReference>
<name>A0ABV7UT94_9GAMM</name>
<comment type="cofactor">
    <cofactor evidence="1">
        <name>L-ascorbate</name>
        <dbReference type="ChEBI" id="CHEBI:38290"/>
    </cofactor>
</comment>
<keyword evidence="4" id="KW-0223">Dioxygenase</keyword>
<keyword evidence="9" id="KW-1185">Reference proteome</keyword>
<sequence length="227" mass="26375">MISNELEIEPWRTRLLRDGRAQVRDFLQASAAERIRECLEHEVPWEVSQRADLAMEGPPPAPREDGELLRAAYARARDGFEFVFDRYRMVEALRDGRDPGLLLHVVLDFLNSPQFIEFTHELTGDSRIRMVSAMAARYRPGHFLNMHNDSARDEDRAFAYVINLGRGWQADWGGQLQFFGEGGDIVETFVPHWNSLSLFRVPQMHQVTLVSPWARDDRYSIAGWFRR</sequence>
<evidence type="ECO:0000259" key="7">
    <source>
        <dbReference type="PROSITE" id="PS51471"/>
    </source>
</evidence>
<organism evidence="8 9">
    <name type="scientific">Luteimonas notoginsengisoli</name>
    <dbReference type="NCBI Taxonomy" id="1578200"/>
    <lineage>
        <taxon>Bacteria</taxon>
        <taxon>Pseudomonadati</taxon>
        <taxon>Pseudomonadota</taxon>
        <taxon>Gammaproteobacteria</taxon>
        <taxon>Lysobacterales</taxon>
        <taxon>Lysobacteraceae</taxon>
        <taxon>Luteimonas</taxon>
    </lineage>
</organism>
<evidence type="ECO:0000256" key="3">
    <source>
        <dbReference type="ARBA" id="ARBA00022896"/>
    </source>
</evidence>
<accession>A0ABV7UT94</accession>
<keyword evidence="6" id="KW-0408">Iron</keyword>
<proteinExistence type="predicted"/>
<dbReference type="PANTHER" id="PTHR12117:SF0">
    <property type="entry name" value="PROLYL 3-HYDROXYLASE OGFOD1"/>
    <property type="match status" value="1"/>
</dbReference>
<dbReference type="InterPro" id="IPR005123">
    <property type="entry name" value="Oxoglu/Fe-dep_dioxygenase_dom"/>
</dbReference>
<evidence type="ECO:0000256" key="5">
    <source>
        <dbReference type="ARBA" id="ARBA00023002"/>
    </source>
</evidence>
<keyword evidence="5" id="KW-0560">Oxidoreductase</keyword>
<dbReference type="RefSeq" id="WP_386708424.1">
    <property type="nucleotide sequence ID" value="NZ_JBHRYF010000004.1"/>
</dbReference>
<dbReference type="InterPro" id="IPR006620">
    <property type="entry name" value="Pro_4_hyd_alph"/>
</dbReference>
<dbReference type="Proteomes" id="UP001595724">
    <property type="component" value="Unassembled WGS sequence"/>
</dbReference>
<dbReference type="PANTHER" id="PTHR12117">
    <property type="entry name" value="HISTONE ACETYLTRANSFERASE COMPLEX"/>
    <property type="match status" value="1"/>
</dbReference>
<dbReference type="InterPro" id="IPR039558">
    <property type="entry name" value="TPA1/OFD1_N"/>
</dbReference>
<gene>
    <name evidence="8" type="ORF">ACFOM9_07490</name>
</gene>
<evidence type="ECO:0000256" key="1">
    <source>
        <dbReference type="ARBA" id="ARBA00001961"/>
    </source>
</evidence>
<dbReference type="SMART" id="SM00702">
    <property type="entry name" value="P4Hc"/>
    <property type="match status" value="1"/>
</dbReference>
<dbReference type="Gene3D" id="2.60.120.620">
    <property type="entry name" value="q2cbj1_9rhob like domain"/>
    <property type="match status" value="1"/>
</dbReference>
<keyword evidence="3" id="KW-0847">Vitamin C</keyword>
<evidence type="ECO:0000313" key="9">
    <source>
        <dbReference type="Proteomes" id="UP001595724"/>
    </source>
</evidence>
<evidence type="ECO:0000313" key="8">
    <source>
        <dbReference type="EMBL" id="MFC3659918.1"/>
    </source>
</evidence>
<dbReference type="InterPro" id="IPR051842">
    <property type="entry name" value="uS12_prolyl_hydroxylase"/>
</dbReference>
<dbReference type="Pfam" id="PF13661">
    <property type="entry name" value="2OG-FeII_Oxy_4"/>
    <property type="match status" value="1"/>
</dbReference>
<protein>
    <submittedName>
        <fullName evidence="8">2OG-Fe(II) oxygenase</fullName>
    </submittedName>
</protein>
<dbReference type="PROSITE" id="PS51471">
    <property type="entry name" value="FE2OG_OXY"/>
    <property type="match status" value="1"/>
</dbReference>
<keyword evidence="2" id="KW-0479">Metal-binding</keyword>
<evidence type="ECO:0000256" key="6">
    <source>
        <dbReference type="ARBA" id="ARBA00023004"/>
    </source>
</evidence>